<dbReference type="RefSeq" id="WP_056993115.1">
    <property type="nucleotide sequence ID" value="NZ_JQCE01000048.1"/>
</dbReference>
<dbReference type="AlphaFoldDB" id="A0A0R2MV78"/>
<dbReference type="Pfam" id="PF03217">
    <property type="entry name" value="SlpA"/>
    <property type="match status" value="1"/>
</dbReference>
<sequence>MKKLTSGILVSAALLAVSAPMVTNATTVLADTSTSEATMVTVTITNIDTKGNILSSQQHQVKQGSNVDAYPFWGDIYTGSIKPGTYGPVVSANQTYKKVQSGQVLKFVFGKKLNAQFIYVDTQGNEIKKDVTGKEVKPVNATEFETNIISNLTPPEGYTFASRTAQHDLSQPANLPRGFFTGITTEGPFKVALVKLLTVPITYKNLNGKVLGTQNLQIPINESINTAQSGYLQMPNNTIAVAASQQPNGKYPYDYVFKDESPVTFTVVNIGYDDFDGVATVASETASLFSDKYLTKSLNRKLNKGTSWHVYGVQRTGTTDMAYDLGGSQWISARDVLIAGTNQPAQPSNTAKETPMSGVFTVKVPKHPTWSTVLWDKDGKSTGRFLKTNSSWKILAKKTINGKTFYRLGNQNQWVDASYGTVK</sequence>
<feature type="domain" description="S-layer protein C-terminal" evidence="2">
    <location>
        <begin position="372"/>
        <end position="418"/>
    </location>
</feature>
<protein>
    <recommendedName>
        <fullName evidence="2">S-layer protein C-terminal domain-containing protein</fullName>
    </recommendedName>
</protein>
<dbReference type="PATRIC" id="fig|1293598.4.peg.1968"/>
<keyword evidence="4" id="KW-1185">Reference proteome</keyword>
<organism evidence="3 4">
    <name type="scientific">Lacticaseibacillus saniviri JCM 17471 = DSM 24301</name>
    <dbReference type="NCBI Taxonomy" id="1293598"/>
    <lineage>
        <taxon>Bacteria</taxon>
        <taxon>Bacillati</taxon>
        <taxon>Bacillota</taxon>
        <taxon>Bacilli</taxon>
        <taxon>Lactobacillales</taxon>
        <taxon>Lactobacillaceae</taxon>
        <taxon>Lacticaseibacillus</taxon>
    </lineage>
</organism>
<evidence type="ECO:0000259" key="2">
    <source>
        <dbReference type="Pfam" id="PF03217"/>
    </source>
</evidence>
<feature type="chain" id="PRO_5039574495" description="S-layer protein C-terminal domain-containing protein" evidence="1">
    <location>
        <begin position="26"/>
        <end position="423"/>
    </location>
</feature>
<proteinExistence type="predicted"/>
<keyword evidence="1" id="KW-0732">Signal</keyword>
<dbReference type="InterPro" id="IPR024968">
    <property type="entry name" value="SlpA_C_lactobacillus"/>
</dbReference>
<evidence type="ECO:0000313" key="4">
    <source>
        <dbReference type="Proteomes" id="UP000050969"/>
    </source>
</evidence>
<feature type="signal peptide" evidence="1">
    <location>
        <begin position="1"/>
        <end position="25"/>
    </location>
</feature>
<evidence type="ECO:0000256" key="1">
    <source>
        <dbReference type="SAM" id="SignalP"/>
    </source>
</evidence>
<dbReference type="STRING" id="1293598.IV56_GL001891"/>
<evidence type="ECO:0000313" key="3">
    <source>
        <dbReference type="EMBL" id="KRO16176.1"/>
    </source>
</evidence>
<reference evidence="3 4" key="1">
    <citation type="journal article" date="2015" name="Genome Announc.">
        <title>Expanding the biotechnology potential of lactobacilli through comparative genomics of 213 strains and associated genera.</title>
        <authorList>
            <person name="Sun Z."/>
            <person name="Harris H.M."/>
            <person name="McCann A."/>
            <person name="Guo C."/>
            <person name="Argimon S."/>
            <person name="Zhang W."/>
            <person name="Yang X."/>
            <person name="Jeffery I.B."/>
            <person name="Cooney J.C."/>
            <person name="Kagawa T.F."/>
            <person name="Liu W."/>
            <person name="Song Y."/>
            <person name="Salvetti E."/>
            <person name="Wrobel A."/>
            <person name="Rasinkangas P."/>
            <person name="Parkhill J."/>
            <person name="Rea M.C."/>
            <person name="O'Sullivan O."/>
            <person name="Ritari J."/>
            <person name="Douillard F.P."/>
            <person name="Paul Ross R."/>
            <person name="Yang R."/>
            <person name="Briner A.E."/>
            <person name="Felis G.E."/>
            <person name="de Vos W.M."/>
            <person name="Barrangou R."/>
            <person name="Klaenhammer T.R."/>
            <person name="Caufield P.W."/>
            <person name="Cui Y."/>
            <person name="Zhang H."/>
            <person name="O'Toole P.W."/>
        </authorList>
    </citation>
    <scope>NUCLEOTIDE SEQUENCE [LARGE SCALE GENOMIC DNA]</scope>
    <source>
        <strain evidence="3 4">DSM 24301</strain>
    </source>
</reference>
<comment type="caution">
    <text evidence="3">The sequence shown here is derived from an EMBL/GenBank/DDBJ whole genome shotgun (WGS) entry which is preliminary data.</text>
</comment>
<name>A0A0R2MV78_9LACO</name>
<dbReference type="Proteomes" id="UP000050969">
    <property type="component" value="Unassembled WGS sequence"/>
</dbReference>
<accession>A0A0R2MV78</accession>
<dbReference type="EMBL" id="JQCE01000048">
    <property type="protein sequence ID" value="KRO16176.1"/>
    <property type="molecule type" value="Genomic_DNA"/>
</dbReference>
<gene>
    <name evidence="3" type="ORF">IV56_GL001891</name>
</gene>